<organism evidence="1">
    <name type="scientific">Xanthomonas campestris pv. juglandis</name>
    <name type="common">Xanthomonas arboricola pv. juglandis</name>
    <dbReference type="NCBI Taxonomy" id="195709"/>
    <lineage>
        <taxon>Bacteria</taxon>
        <taxon>Pseudomonadati</taxon>
        <taxon>Pseudomonadota</taxon>
        <taxon>Gammaproteobacteria</taxon>
        <taxon>Lysobacterales</taxon>
        <taxon>Lysobacteraceae</taxon>
        <taxon>Xanthomonas</taxon>
    </lineage>
</organism>
<evidence type="ECO:0000313" key="3">
    <source>
        <dbReference type="Proteomes" id="UP000514411"/>
    </source>
</evidence>
<dbReference type="RefSeq" id="WP_144422112.1">
    <property type="nucleotide sequence ID" value="NZ_CP012251.1"/>
</dbReference>
<proteinExistence type="predicted"/>
<protein>
    <submittedName>
        <fullName evidence="1">Uncharacterized protein</fullName>
    </submittedName>
</protein>
<sequence length="69" mass="7678">MKQWQRPNVRGINALNERTPQPVLLLVLRFSDAAGEGRIALTLKKSSAAFPKSRQRTLAAFLLPPRLAP</sequence>
<evidence type="ECO:0000313" key="1">
    <source>
        <dbReference type="EMBL" id="CAD0342339.1"/>
    </source>
</evidence>
<name>A0A7U7DI89_XANCJ</name>
<reference evidence="1 3" key="1">
    <citation type="submission" date="2020-07" db="EMBL/GenBank/DDBJ databases">
        <authorList>
            <person name="Teixeira M."/>
        </authorList>
    </citation>
    <scope>NUCLEOTIDE SEQUENCE</scope>
    <source>
        <strain evidence="2">3</strain>
        <strain evidence="1">Xanthomonas arboricola pv. juglandis CPBF 427</strain>
    </source>
</reference>
<dbReference type="AlphaFoldDB" id="A0A7U7DI89"/>
<evidence type="ECO:0000313" key="2">
    <source>
        <dbReference type="EMBL" id="CAD1797056.1"/>
    </source>
</evidence>
<gene>
    <name evidence="2" type="ORF">XSP_003815</name>
    <name evidence="1" type="ORF">XSP_003846</name>
</gene>
<dbReference type="EMBL" id="LR861807">
    <property type="protein sequence ID" value="CAD1797056.1"/>
    <property type="molecule type" value="Genomic_DNA"/>
</dbReference>
<dbReference type="Proteomes" id="UP000514411">
    <property type="component" value="Chromosome"/>
</dbReference>
<accession>A0A7U7DI89</accession>
<dbReference type="OrthoDB" id="6006328at2"/>
<dbReference type="EMBL" id="LR824643">
    <property type="protein sequence ID" value="CAD0342339.1"/>
    <property type="molecule type" value="Genomic_DNA"/>
</dbReference>